<feature type="region of interest" description="Disordered" evidence="1">
    <location>
        <begin position="144"/>
        <end position="166"/>
    </location>
</feature>
<feature type="region of interest" description="Disordered" evidence="1">
    <location>
        <begin position="56"/>
        <end position="79"/>
    </location>
</feature>
<accession>A0A5R9G8A0</accession>
<protein>
    <recommendedName>
        <fullName evidence="5">Sporulation protein</fullName>
    </recommendedName>
</protein>
<evidence type="ECO:0000313" key="4">
    <source>
        <dbReference type="Proteomes" id="UP000309676"/>
    </source>
</evidence>
<dbReference type="Proteomes" id="UP000309676">
    <property type="component" value="Unassembled WGS sequence"/>
</dbReference>
<dbReference type="RefSeq" id="WP_138193638.1">
    <property type="nucleotide sequence ID" value="NZ_VCIW01000004.1"/>
</dbReference>
<evidence type="ECO:0000256" key="2">
    <source>
        <dbReference type="SAM" id="SignalP"/>
    </source>
</evidence>
<keyword evidence="2" id="KW-0732">Signal</keyword>
<dbReference type="EMBL" id="VCIW01000004">
    <property type="protein sequence ID" value="TLS52647.1"/>
    <property type="molecule type" value="Genomic_DNA"/>
</dbReference>
<name>A0A5R9G8A0_9BACL</name>
<dbReference type="AlphaFoldDB" id="A0A5R9G8A0"/>
<organism evidence="3 4">
    <name type="scientific">Paenibacillus antri</name>
    <dbReference type="NCBI Taxonomy" id="2582848"/>
    <lineage>
        <taxon>Bacteria</taxon>
        <taxon>Bacillati</taxon>
        <taxon>Bacillota</taxon>
        <taxon>Bacilli</taxon>
        <taxon>Bacillales</taxon>
        <taxon>Paenibacillaceae</taxon>
        <taxon>Paenibacillus</taxon>
    </lineage>
</organism>
<sequence length="228" mass="23772">MKRSYQAAVAVLFGISSLASGCAGNDRTAADNEQVVPHEGHDDGAGTSAHGGDIGVIPSVSGPKTHTTNERGRTTSGMGTSVYSMIGSSGLHEGGVSSHIESRISAEGVEGVEVFVIDDTVILAREKSSNVSNRYDALQNEVLSPTQGMSGKGARGEGTKTERSAEDDNLAIAKKQVEAMFDNHVRILTATDAKAVELIERIQSKMAASASGRSVAEDVSELLELAKE</sequence>
<evidence type="ECO:0000313" key="3">
    <source>
        <dbReference type="EMBL" id="TLS52647.1"/>
    </source>
</evidence>
<feature type="signal peptide" evidence="2">
    <location>
        <begin position="1"/>
        <end position="21"/>
    </location>
</feature>
<dbReference type="PROSITE" id="PS51257">
    <property type="entry name" value="PROKAR_LIPOPROTEIN"/>
    <property type="match status" value="1"/>
</dbReference>
<proteinExistence type="predicted"/>
<reference evidence="3 4" key="1">
    <citation type="submission" date="2019-05" db="EMBL/GenBank/DDBJ databases">
        <authorList>
            <person name="Narsing Rao M.P."/>
            <person name="Li W.J."/>
        </authorList>
    </citation>
    <scope>NUCLEOTIDE SEQUENCE [LARGE SCALE GENOMIC DNA]</scope>
    <source>
        <strain evidence="3 4">SYSU_K30003</strain>
    </source>
</reference>
<comment type="caution">
    <text evidence="3">The sequence shown here is derived from an EMBL/GenBank/DDBJ whole genome shotgun (WGS) entry which is preliminary data.</text>
</comment>
<evidence type="ECO:0008006" key="5">
    <source>
        <dbReference type="Google" id="ProtNLM"/>
    </source>
</evidence>
<keyword evidence="4" id="KW-1185">Reference proteome</keyword>
<evidence type="ECO:0000256" key="1">
    <source>
        <dbReference type="SAM" id="MobiDB-lite"/>
    </source>
</evidence>
<gene>
    <name evidence="3" type="ORF">FE782_08420</name>
</gene>
<feature type="chain" id="PRO_5038743881" description="Sporulation protein" evidence="2">
    <location>
        <begin position="22"/>
        <end position="228"/>
    </location>
</feature>
<feature type="compositionally biased region" description="Basic and acidic residues" evidence="1">
    <location>
        <begin position="154"/>
        <end position="166"/>
    </location>
</feature>
<dbReference type="OrthoDB" id="2820739at2"/>